<dbReference type="AlphaFoldDB" id="A0A0L1MLY9"/>
<dbReference type="OrthoDB" id="7029747at2"/>
<organism evidence="1 2">
    <name type="scientific">Pseudomonas syringae</name>
    <dbReference type="NCBI Taxonomy" id="317"/>
    <lineage>
        <taxon>Bacteria</taxon>
        <taxon>Pseudomonadati</taxon>
        <taxon>Pseudomonadota</taxon>
        <taxon>Gammaproteobacteria</taxon>
        <taxon>Pseudomonadales</taxon>
        <taxon>Pseudomonadaceae</taxon>
        <taxon>Pseudomonas</taxon>
    </lineage>
</organism>
<evidence type="ECO:0000313" key="2">
    <source>
        <dbReference type="Proteomes" id="UP000036955"/>
    </source>
</evidence>
<sequence>MAKRHDAFVEKSEAFLAYTRKLLRCGALDYVFLKQTLQHNDYPANDLETRLAPFVPATDTVVWRKVLCLPATSNDDIGATSEAQVQLAYQKFCSFWQGTLLRRHAPCLNQIIRAYAVAESCDTCLYATALFMFRLKFEFFIGRGAQPVLSPEALSRIARLGMRTPQLRQYFSCYLHKILATLLFWRAYGSHSGIYVNTRNGFWDIFCTEDEYPDPLRLAGVDVLGRCYSRNFDLPGSRGAMRQILNHHRPWGPLRVCLHGDIVCMDSQAHSYLFGRFRPLGLVHF</sequence>
<gene>
    <name evidence="1" type="ORF">ACS77_02195</name>
</gene>
<accession>A0A0L1MLY9</accession>
<dbReference type="Proteomes" id="UP000036955">
    <property type="component" value="Unassembled WGS sequence"/>
</dbReference>
<reference evidence="1 2" key="1">
    <citation type="submission" date="2015-06" db="EMBL/GenBank/DDBJ databases">
        <authorList>
            <person name="Hoefler B.C."/>
            <person name="Straight P.D."/>
        </authorList>
    </citation>
    <scope>NUCLEOTIDE SEQUENCE [LARGE SCALE GENOMIC DNA]</scope>
    <source>
        <strain evidence="1 2">Riq4</strain>
    </source>
</reference>
<proteinExistence type="predicted"/>
<name>A0A0L1MLY9_PSESX</name>
<protein>
    <submittedName>
        <fullName evidence="1">Uncharacterized protein</fullName>
    </submittedName>
</protein>
<evidence type="ECO:0000313" key="1">
    <source>
        <dbReference type="EMBL" id="KNH29512.1"/>
    </source>
</evidence>
<dbReference type="PATRIC" id="fig|317.197.peg.3794"/>
<comment type="caution">
    <text evidence="1">The sequence shown here is derived from an EMBL/GenBank/DDBJ whole genome shotgun (WGS) entry which is preliminary data.</text>
</comment>
<dbReference type="EMBL" id="LFQK01000004">
    <property type="protein sequence ID" value="KNH29512.1"/>
    <property type="molecule type" value="Genomic_DNA"/>
</dbReference>